<evidence type="ECO:0000313" key="4">
    <source>
        <dbReference type="Proteomes" id="UP000823941"/>
    </source>
</evidence>
<protein>
    <submittedName>
        <fullName evidence="3">Uncharacterized protein</fullName>
    </submittedName>
</protein>
<feature type="compositionally biased region" description="Polar residues" evidence="1">
    <location>
        <begin position="390"/>
        <end position="402"/>
    </location>
</feature>
<name>A0ABQ7R2V0_PLUXY</name>
<reference evidence="3 4" key="1">
    <citation type="submission" date="2021-06" db="EMBL/GenBank/DDBJ databases">
        <title>A haploid diamondback moth (Plutella xylostella L.) genome assembly resolves 31 chromosomes and identifies a diamide resistance mutation.</title>
        <authorList>
            <person name="Ward C.M."/>
            <person name="Perry K.D."/>
            <person name="Baker G."/>
            <person name="Powis K."/>
            <person name="Heckel D.G."/>
            <person name="Baxter S.W."/>
        </authorList>
    </citation>
    <scope>NUCLEOTIDE SEQUENCE [LARGE SCALE GENOMIC DNA]</scope>
    <source>
        <strain evidence="3 4">LV</strain>
        <tissue evidence="3">Single pupa</tissue>
    </source>
</reference>
<organism evidence="3 4">
    <name type="scientific">Plutella xylostella</name>
    <name type="common">Diamondback moth</name>
    <name type="synonym">Plutella maculipennis</name>
    <dbReference type="NCBI Taxonomy" id="51655"/>
    <lineage>
        <taxon>Eukaryota</taxon>
        <taxon>Metazoa</taxon>
        <taxon>Ecdysozoa</taxon>
        <taxon>Arthropoda</taxon>
        <taxon>Hexapoda</taxon>
        <taxon>Insecta</taxon>
        <taxon>Pterygota</taxon>
        <taxon>Neoptera</taxon>
        <taxon>Endopterygota</taxon>
        <taxon>Lepidoptera</taxon>
        <taxon>Glossata</taxon>
        <taxon>Ditrysia</taxon>
        <taxon>Yponomeutoidea</taxon>
        <taxon>Plutellidae</taxon>
        <taxon>Plutella</taxon>
    </lineage>
</organism>
<feature type="compositionally biased region" description="Polar residues" evidence="1">
    <location>
        <begin position="225"/>
        <end position="267"/>
    </location>
</feature>
<feature type="region of interest" description="Disordered" evidence="1">
    <location>
        <begin position="78"/>
        <end position="434"/>
    </location>
</feature>
<comment type="caution">
    <text evidence="3">The sequence shown here is derived from an EMBL/GenBank/DDBJ whole genome shotgun (WGS) entry which is preliminary data.</text>
</comment>
<keyword evidence="4" id="KW-1185">Reference proteome</keyword>
<dbReference type="EMBL" id="JAHIBW010000004">
    <property type="protein sequence ID" value="KAG7311611.1"/>
    <property type="molecule type" value="Genomic_DNA"/>
</dbReference>
<feature type="signal peptide" evidence="2">
    <location>
        <begin position="1"/>
        <end position="26"/>
    </location>
</feature>
<accession>A0ABQ7R2V0</accession>
<feature type="compositionally biased region" description="Low complexity" evidence="1">
    <location>
        <begin position="164"/>
        <end position="180"/>
    </location>
</feature>
<feature type="compositionally biased region" description="Low complexity" evidence="1">
    <location>
        <begin position="134"/>
        <end position="148"/>
    </location>
</feature>
<dbReference type="Proteomes" id="UP000823941">
    <property type="component" value="Chromosome 4"/>
</dbReference>
<evidence type="ECO:0000256" key="1">
    <source>
        <dbReference type="SAM" id="MobiDB-lite"/>
    </source>
</evidence>
<gene>
    <name evidence="3" type="ORF">JYU34_002659</name>
</gene>
<evidence type="ECO:0000256" key="2">
    <source>
        <dbReference type="SAM" id="SignalP"/>
    </source>
</evidence>
<feature type="compositionally biased region" description="Polar residues" evidence="1">
    <location>
        <begin position="113"/>
        <end position="133"/>
    </location>
</feature>
<feature type="chain" id="PRO_5045906554" evidence="2">
    <location>
        <begin position="27"/>
        <end position="434"/>
    </location>
</feature>
<sequence>MYSLKKQLLVFICGLSLIIVNQKCSAGLSIPLGGDFEKLDDYFAPLEVSAPDGSFAASYEDYEHMKHGAQSLSMYAEVDQQEASEEQSSAASDERDHKRVIRQTKGHAAMYPQRSTPPNYPNSANVYVNPYTQPNSYPGSYSSNYPRPEIQTYSQYHAPTDPRPYSQYNPNNMPSNSPASVPHSRPAYYPTKGGAHYPRPAPSASPLSLPSNNYPSASAYPPPRNSIQQPDYSQINSYQRPSNYPTPNNQTNSHNPYPYTPSMNRTTGPYPHYPNSYQGPSDRPSQYPYQTNHDSLTSTTTQRSPDRGDIHSSNLGPYPQPASYNQHTTPQPASYNQHTTPQPGGYPYPSYSQNHLERPDPYQVPSNQNTNRPPYPQPQPASYNPYDPNSGPNRIDNPSDQQQHPDEQNLYYPTKQNHAASYDPRKVPSNRFSY</sequence>
<feature type="compositionally biased region" description="Low complexity" evidence="1">
    <location>
        <begin position="339"/>
        <end position="353"/>
    </location>
</feature>
<keyword evidence="2" id="KW-0732">Signal</keyword>
<feature type="compositionally biased region" description="Polar residues" evidence="1">
    <location>
        <begin position="322"/>
        <end position="338"/>
    </location>
</feature>
<evidence type="ECO:0000313" key="3">
    <source>
        <dbReference type="EMBL" id="KAG7311611.1"/>
    </source>
</evidence>
<feature type="compositionally biased region" description="Low complexity" evidence="1">
    <location>
        <begin position="202"/>
        <end position="219"/>
    </location>
</feature>
<feature type="compositionally biased region" description="Polar residues" evidence="1">
    <location>
        <begin position="275"/>
        <end position="303"/>
    </location>
</feature>
<proteinExistence type="predicted"/>